<evidence type="ECO:0000259" key="1">
    <source>
        <dbReference type="SMART" id="SM00866"/>
    </source>
</evidence>
<dbReference type="Pfam" id="PF07702">
    <property type="entry name" value="UTRA"/>
    <property type="match status" value="1"/>
</dbReference>
<keyword evidence="3" id="KW-1185">Reference proteome</keyword>
<dbReference type="SUPFAM" id="SSF64288">
    <property type="entry name" value="Chorismate lyase-like"/>
    <property type="match status" value="1"/>
</dbReference>
<dbReference type="InterPro" id="IPR011663">
    <property type="entry name" value="UTRA"/>
</dbReference>
<dbReference type="GO" id="GO:0003677">
    <property type="term" value="F:DNA binding"/>
    <property type="evidence" value="ECO:0007669"/>
    <property type="project" value="InterPro"/>
</dbReference>
<feature type="domain" description="UbiC transcription regulator-associated" evidence="1">
    <location>
        <begin position="24"/>
        <end position="163"/>
    </location>
</feature>
<dbReference type="InterPro" id="IPR028978">
    <property type="entry name" value="Chorismate_lyase_/UTRA_dom_sf"/>
</dbReference>
<protein>
    <submittedName>
        <fullName evidence="2">UTRA domain-containing protein</fullName>
    </submittedName>
</protein>
<proteinExistence type="predicted"/>
<sequence>MKSIQVSILRDLGEFQSVAEILQERKLPFQYRILEKRVIESNRFISRMLQIPLATKVFYLNKLCVVDGVPKSIEKIYLLYDRVKGIEEADLTHKSFYQEIKERFGYVTKRNEEEILIVSASEEERRLLACEEDEFLMIKGTTYLDEEQPFEYFEIISVSDFYMFRSVVEE</sequence>
<dbReference type="PANTHER" id="PTHR44846">
    <property type="entry name" value="MANNOSYL-D-GLYCERATE TRANSPORT/METABOLISM SYSTEM REPRESSOR MNGR-RELATED"/>
    <property type="match status" value="1"/>
</dbReference>
<organism evidence="2 3">
    <name type="scientific">Clostridium porci</name>
    <dbReference type="NCBI Taxonomy" id="2605778"/>
    <lineage>
        <taxon>Bacteria</taxon>
        <taxon>Bacillati</taxon>
        <taxon>Bacillota</taxon>
        <taxon>Clostridia</taxon>
        <taxon>Eubacteriales</taxon>
        <taxon>Clostridiaceae</taxon>
        <taxon>Clostridium</taxon>
    </lineage>
</organism>
<accession>A0A7X2NIG8</accession>
<dbReference type="PANTHER" id="PTHR44846:SF1">
    <property type="entry name" value="MANNOSYL-D-GLYCERATE TRANSPORT_METABOLISM SYSTEM REPRESSOR MNGR-RELATED"/>
    <property type="match status" value="1"/>
</dbReference>
<gene>
    <name evidence="2" type="ORF">FYJ39_02400</name>
</gene>
<dbReference type="EMBL" id="VUMD01000002">
    <property type="protein sequence ID" value="MSS35459.1"/>
    <property type="molecule type" value="Genomic_DNA"/>
</dbReference>
<dbReference type="Gene3D" id="3.40.1410.10">
    <property type="entry name" value="Chorismate lyase-like"/>
    <property type="match status" value="1"/>
</dbReference>
<dbReference type="SMART" id="SM00866">
    <property type="entry name" value="UTRA"/>
    <property type="match status" value="1"/>
</dbReference>
<dbReference type="GO" id="GO:0045892">
    <property type="term" value="P:negative regulation of DNA-templated transcription"/>
    <property type="evidence" value="ECO:0007669"/>
    <property type="project" value="TreeGrafter"/>
</dbReference>
<dbReference type="RefSeq" id="WP_154470874.1">
    <property type="nucleotide sequence ID" value="NZ_VUMD01000002.1"/>
</dbReference>
<dbReference type="InterPro" id="IPR050679">
    <property type="entry name" value="Bact_HTH_transcr_reg"/>
</dbReference>
<dbReference type="AlphaFoldDB" id="A0A7X2NIG8"/>
<dbReference type="Proteomes" id="UP000429958">
    <property type="component" value="Unassembled WGS sequence"/>
</dbReference>
<reference evidence="2 3" key="1">
    <citation type="submission" date="2019-08" db="EMBL/GenBank/DDBJ databases">
        <title>In-depth cultivation of the pig gut microbiome towards novel bacterial diversity and tailored functional studies.</title>
        <authorList>
            <person name="Wylensek D."/>
            <person name="Hitch T.C.A."/>
            <person name="Clavel T."/>
        </authorList>
    </citation>
    <scope>NUCLEOTIDE SEQUENCE [LARGE SCALE GENOMIC DNA]</scope>
    <source>
        <strain evidence="2 3">WCA-389-WT-23D1</strain>
    </source>
</reference>
<comment type="caution">
    <text evidence="2">The sequence shown here is derived from an EMBL/GenBank/DDBJ whole genome shotgun (WGS) entry which is preliminary data.</text>
</comment>
<evidence type="ECO:0000313" key="2">
    <source>
        <dbReference type="EMBL" id="MSS35459.1"/>
    </source>
</evidence>
<evidence type="ECO:0000313" key="3">
    <source>
        <dbReference type="Proteomes" id="UP000429958"/>
    </source>
</evidence>
<name>A0A7X2NIG8_9CLOT</name>